<gene>
    <name evidence="3" type="ORF">DVK44_19655</name>
</gene>
<dbReference type="EMBL" id="CP031194">
    <property type="protein sequence ID" value="AXG79497.1"/>
    <property type="molecule type" value="Genomic_DNA"/>
</dbReference>
<keyword evidence="4" id="KW-1185">Reference proteome</keyword>
<feature type="region of interest" description="Disordered" evidence="1">
    <location>
        <begin position="1"/>
        <end position="21"/>
    </location>
</feature>
<dbReference type="KEGG" id="spad:DVK44_19655"/>
<organism evidence="3 4">
    <name type="scientific">Streptomyces paludis</name>
    <dbReference type="NCBI Taxonomy" id="2282738"/>
    <lineage>
        <taxon>Bacteria</taxon>
        <taxon>Bacillati</taxon>
        <taxon>Actinomycetota</taxon>
        <taxon>Actinomycetes</taxon>
        <taxon>Kitasatosporales</taxon>
        <taxon>Streptomycetaceae</taxon>
        <taxon>Streptomyces</taxon>
    </lineage>
</organism>
<feature type="compositionally biased region" description="Low complexity" evidence="1">
    <location>
        <begin position="132"/>
        <end position="146"/>
    </location>
</feature>
<feature type="region of interest" description="Disordered" evidence="1">
    <location>
        <begin position="63"/>
        <end position="168"/>
    </location>
</feature>
<feature type="compositionally biased region" description="Low complexity" evidence="1">
    <location>
        <begin position="108"/>
        <end position="117"/>
    </location>
</feature>
<proteinExistence type="predicted"/>
<accession>A0A345HS23</accession>
<feature type="transmembrane region" description="Helical" evidence="2">
    <location>
        <begin position="38"/>
        <end position="60"/>
    </location>
</feature>
<dbReference type="AlphaFoldDB" id="A0A345HS23"/>
<keyword evidence="2" id="KW-1133">Transmembrane helix</keyword>
<feature type="compositionally biased region" description="Pro residues" evidence="1">
    <location>
        <begin position="118"/>
        <end position="131"/>
    </location>
</feature>
<name>A0A345HS23_9ACTN</name>
<protein>
    <submittedName>
        <fullName evidence="3">Uncharacterized protein</fullName>
    </submittedName>
</protein>
<evidence type="ECO:0000256" key="1">
    <source>
        <dbReference type="SAM" id="MobiDB-lite"/>
    </source>
</evidence>
<evidence type="ECO:0000313" key="4">
    <source>
        <dbReference type="Proteomes" id="UP000253868"/>
    </source>
</evidence>
<feature type="compositionally biased region" description="Polar residues" evidence="1">
    <location>
        <begin position="148"/>
        <end position="168"/>
    </location>
</feature>
<reference evidence="4" key="1">
    <citation type="submission" date="2018-07" db="EMBL/GenBank/DDBJ databases">
        <authorList>
            <person name="Zhao J."/>
        </authorList>
    </citation>
    <scope>NUCLEOTIDE SEQUENCE [LARGE SCALE GENOMIC DNA]</scope>
    <source>
        <strain evidence="4">GSSD-12</strain>
    </source>
</reference>
<keyword evidence="2" id="KW-0812">Transmembrane</keyword>
<evidence type="ECO:0000256" key="2">
    <source>
        <dbReference type="SAM" id="Phobius"/>
    </source>
</evidence>
<dbReference type="Proteomes" id="UP000253868">
    <property type="component" value="Chromosome"/>
</dbReference>
<keyword evidence="2" id="KW-0472">Membrane</keyword>
<sequence length="168" mass="16605">MLAVTLKRAAHDARSLAPPPTPVAEIVARGTRRRQWRLAATAAGAVGAVGVLAGVSALAVTGARAGQPPAAPAHSGTEPARTVPGPTGTTPSAGPTRTPSFGGPSALPYPSESVPSGSPEPPDSSPSPSNSPFPSDSSFPSESLFPTLTITPTAPTSDPTLTVAGTTR</sequence>
<feature type="compositionally biased region" description="Low complexity" evidence="1">
    <location>
        <begin position="79"/>
        <end position="100"/>
    </location>
</feature>
<evidence type="ECO:0000313" key="3">
    <source>
        <dbReference type="EMBL" id="AXG79497.1"/>
    </source>
</evidence>